<evidence type="ECO:0000259" key="4">
    <source>
        <dbReference type="Pfam" id="PF25888"/>
    </source>
</evidence>
<dbReference type="EMBL" id="RXIA01000016">
    <property type="protein sequence ID" value="RVU70565.1"/>
    <property type="molecule type" value="Genomic_DNA"/>
</dbReference>
<dbReference type="Proteomes" id="UP000288291">
    <property type="component" value="Unassembled WGS sequence"/>
</dbReference>
<feature type="compositionally biased region" description="Basic and acidic residues" evidence="2">
    <location>
        <begin position="410"/>
        <end position="425"/>
    </location>
</feature>
<accession>A0A437SUG8</accession>
<dbReference type="Pfam" id="PF07261">
    <property type="entry name" value="DnaB_2"/>
    <property type="match status" value="1"/>
</dbReference>
<gene>
    <name evidence="5" type="ORF">EJK17_06645</name>
</gene>
<feature type="domain" description="DnaB/C C-terminal" evidence="3">
    <location>
        <begin position="319"/>
        <end position="391"/>
    </location>
</feature>
<dbReference type="Pfam" id="PF25888">
    <property type="entry name" value="WHD_DnaB"/>
    <property type="match status" value="1"/>
</dbReference>
<reference evidence="5 6" key="1">
    <citation type="submission" date="2018-12" db="EMBL/GenBank/DDBJ databases">
        <authorList>
            <person name="Meng J."/>
        </authorList>
    </citation>
    <scope>NUCLEOTIDE SEQUENCE [LARGE SCALE GENOMIC DNA]</scope>
    <source>
        <strain evidence="5 6">HT111-2</strain>
    </source>
</reference>
<dbReference type="RefSeq" id="WP_103661667.1">
    <property type="nucleotide sequence ID" value="NZ_ML136884.1"/>
</dbReference>
<evidence type="ECO:0000259" key="3">
    <source>
        <dbReference type="Pfam" id="PF07261"/>
    </source>
</evidence>
<comment type="caution">
    <text evidence="5">The sequence shown here is derived from an EMBL/GenBank/DDBJ whole genome shotgun (WGS) entry which is preliminary data.</text>
</comment>
<evidence type="ECO:0000313" key="5">
    <source>
        <dbReference type="EMBL" id="RVU70565.1"/>
    </source>
</evidence>
<proteinExistence type="inferred from homology"/>
<comment type="similarity">
    <text evidence="1">Belongs to the DnaB/DnaD family.</text>
</comment>
<evidence type="ECO:0000256" key="2">
    <source>
        <dbReference type="SAM" id="MobiDB-lite"/>
    </source>
</evidence>
<feature type="region of interest" description="Disordered" evidence="2">
    <location>
        <begin position="404"/>
        <end position="425"/>
    </location>
</feature>
<feature type="domain" description="Replicative helicase loading/DNA remodeling protein DnaB N-terminal winged helix" evidence="4">
    <location>
        <begin position="6"/>
        <end position="239"/>
    </location>
</feature>
<sequence>MFETANPKQPFLVANQIELFPQDQEILIKLYQPLVGAIAVAFYQTLIQDYDPYEILSDARGIYALQEQLDCSLKDFFQALHKLEGVGLVQTFLVDNEVTKVLVFRLLKVQTAQEFFSTALLASLLKEKVGESDFHRLSHYFAKKAKMTQKQVKNARDISASFLEVFSLPDDEAISPSTDVLEAANENQVADVGRAQLNQDDHINWGFLKQQFTMYQVNPNEVEQHKSQIRNLMKTYGLNEQEFVDESLPSLHGSNQLDMKAIARLIAENYRAIHARRDLQQEIEQNRPHNVQMPRGLSQEKQQLLQAANSKSPAQFLYEIKKEKGGYASADEKRIIYNLRNQRGLPSDLINVLIYACLKYSPVLTNRLADRIANDWLQHKVTTSKDAIDHIDEWDKRALNRTKQRYQPQKRVEKGTDWSKKKATVDKSVNSEDLKNFFKNLEDQSGMK</sequence>
<keyword evidence="6" id="KW-1185">Reference proteome</keyword>
<evidence type="ECO:0000313" key="6">
    <source>
        <dbReference type="Proteomes" id="UP000288291"/>
    </source>
</evidence>
<dbReference type="InterPro" id="IPR006343">
    <property type="entry name" value="DnaB/C_C"/>
</dbReference>
<organism evidence="5 6">
    <name type="scientific">Lactobacillus xujianguonis</name>
    <dbReference type="NCBI Taxonomy" id="2495899"/>
    <lineage>
        <taxon>Bacteria</taxon>
        <taxon>Bacillati</taxon>
        <taxon>Bacillota</taxon>
        <taxon>Bacilli</taxon>
        <taxon>Lactobacillales</taxon>
        <taxon>Lactobacillaceae</taxon>
        <taxon>Lactobacillus</taxon>
    </lineage>
</organism>
<name>A0A437SUG8_9LACO</name>
<evidence type="ECO:0000256" key="1">
    <source>
        <dbReference type="ARBA" id="ARBA00093462"/>
    </source>
</evidence>
<protein>
    <submittedName>
        <fullName evidence="5">Chromosome replication initiation protein</fullName>
    </submittedName>
</protein>
<dbReference type="AlphaFoldDB" id="A0A437SUG8"/>
<dbReference type="InterPro" id="IPR058660">
    <property type="entry name" value="WHD_DnaB"/>
</dbReference>